<dbReference type="InterPro" id="IPR052929">
    <property type="entry name" value="RNase_H-like_EbsB-rel"/>
</dbReference>
<evidence type="ECO:0000313" key="3">
    <source>
        <dbReference type="Proteomes" id="UP000593579"/>
    </source>
</evidence>
<protein>
    <recommendedName>
        <fullName evidence="1">RNase H type-1 domain-containing protein</fullName>
    </recommendedName>
</protein>
<dbReference type="InterPro" id="IPR002156">
    <property type="entry name" value="RNaseH_domain"/>
</dbReference>
<dbReference type="OrthoDB" id="1001083at2759"/>
<dbReference type="PANTHER" id="PTHR47074:SF61">
    <property type="entry name" value="RNASE H TYPE-1 DOMAIN-CONTAINING PROTEIN"/>
    <property type="match status" value="1"/>
</dbReference>
<dbReference type="Proteomes" id="UP000593579">
    <property type="component" value="Unassembled WGS sequence"/>
</dbReference>
<dbReference type="PANTHER" id="PTHR47074">
    <property type="entry name" value="BNAC02G40300D PROTEIN"/>
    <property type="match status" value="1"/>
</dbReference>
<comment type="caution">
    <text evidence="2">The sequence shown here is derived from an EMBL/GenBank/DDBJ whole genome shotgun (WGS) entry which is preliminary data.</text>
</comment>
<accession>A0A7J9BGY5</accession>
<keyword evidence="3" id="KW-1185">Reference proteome</keyword>
<dbReference type="EMBL" id="JABEZY010000003">
    <property type="protein sequence ID" value="MBA0735412.1"/>
    <property type="molecule type" value="Genomic_DNA"/>
</dbReference>
<reference evidence="2 3" key="1">
    <citation type="journal article" date="2019" name="Genome Biol. Evol.">
        <title>Insights into the evolution of the New World diploid cottons (Gossypium, subgenus Houzingenia) based on genome sequencing.</title>
        <authorList>
            <person name="Grover C.E."/>
            <person name="Arick M.A. 2nd"/>
            <person name="Thrash A."/>
            <person name="Conover J.L."/>
            <person name="Sanders W.S."/>
            <person name="Peterson D.G."/>
            <person name="Frelichowski J.E."/>
            <person name="Scheffler J.A."/>
            <person name="Scheffler B.E."/>
            <person name="Wendel J.F."/>
        </authorList>
    </citation>
    <scope>NUCLEOTIDE SEQUENCE [LARGE SCALE GENOMIC DNA]</scope>
    <source>
        <strain evidence="2">5</strain>
        <tissue evidence="2">Leaf</tissue>
    </source>
</reference>
<evidence type="ECO:0000313" key="2">
    <source>
        <dbReference type="EMBL" id="MBA0735412.1"/>
    </source>
</evidence>
<name>A0A7J9BGY5_GOSGO</name>
<dbReference type="GO" id="GO:0004523">
    <property type="term" value="F:RNA-DNA hybrid ribonuclease activity"/>
    <property type="evidence" value="ECO:0007669"/>
    <property type="project" value="InterPro"/>
</dbReference>
<evidence type="ECO:0000259" key="1">
    <source>
        <dbReference type="Pfam" id="PF13456"/>
    </source>
</evidence>
<organism evidence="2 3">
    <name type="scientific">Gossypium gossypioides</name>
    <name type="common">Mexican cotton</name>
    <name type="synonym">Selera gossypioides</name>
    <dbReference type="NCBI Taxonomy" id="34282"/>
    <lineage>
        <taxon>Eukaryota</taxon>
        <taxon>Viridiplantae</taxon>
        <taxon>Streptophyta</taxon>
        <taxon>Embryophyta</taxon>
        <taxon>Tracheophyta</taxon>
        <taxon>Spermatophyta</taxon>
        <taxon>Magnoliopsida</taxon>
        <taxon>eudicotyledons</taxon>
        <taxon>Gunneridae</taxon>
        <taxon>Pentapetalae</taxon>
        <taxon>rosids</taxon>
        <taxon>malvids</taxon>
        <taxon>Malvales</taxon>
        <taxon>Malvaceae</taxon>
        <taxon>Malvoideae</taxon>
        <taxon>Gossypium</taxon>
    </lineage>
</organism>
<dbReference type="AlphaFoldDB" id="A0A7J9BGY5"/>
<sequence>MSCFLLPILFVKNFKWLLVDFGDRRKLDERFTLVFLELIVYSERGWRRSGARVTSSRVEGLEYVNDLIILNPNRWDRQLIYSTFSVEEINKIKNYRWPSYVADLNFNEWLNWLFLNSTSNTKEEISITIWAIWFAHNKLLHERKTQSTEEVITFIQGYGRDYKEMTGMLKHPKPRALIKWEPPPMDWLKVNADTGFFEANHHAVSGFLIRNDDGNLMGLRFKMHNLVRTVVLAEVMAVLDGIQFTKNMGFSRDVKNLARGFASCRFEFVTRERNTVMHAMASKGMKHSEDSFWVEDALFWVLELTNLDRRFHQPP</sequence>
<feature type="domain" description="RNase H type-1" evidence="1">
    <location>
        <begin position="191"/>
        <end position="251"/>
    </location>
</feature>
<gene>
    <name evidence="2" type="ORF">Gogos_019263</name>
</gene>
<dbReference type="Pfam" id="PF13456">
    <property type="entry name" value="RVT_3"/>
    <property type="match status" value="1"/>
</dbReference>
<proteinExistence type="predicted"/>
<dbReference type="GO" id="GO:0003676">
    <property type="term" value="F:nucleic acid binding"/>
    <property type="evidence" value="ECO:0007669"/>
    <property type="project" value="InterPro"/>
</dbReference>